<reference evidence="2 3" key="1">
    <citation type="journal article" date="2007" name="Int. J. Syst. Evol. Microbiol.">
        <title>Description of Pelomonas aquatica sp. nov. and Pelomonas puraquae sp. nov., isolated from industrial and haemodialysis water.</title>
        <authorList>
            <person name="Gomila M."/>
            <person name="Bowien B."/>
            <person name="Falsen E."/>
            <person name="Moore E.R."/>
            <person name="Lalucat J."/>
        </authorList>
    </citation>
    <scope>NUCLEOTIDE SEQUENCE [LARGE SCALE GENOMIC DNA]</scope>
    <source>
        <strain evidence="2 3">CCUG 52769</strain>
    </source>
</reference>
<feature type="coiled-coil region" evidence="1">
    <location>
        <begin position="181"/>
        <end position="208"/>
    </location>
</feature>
<protein>
    <submittedName>
        <fullName evidence="2">Uncharacterized protein</fullName>
    </submittedName>
</protein>
<dbReference type="EMBL" id="NISI01000007">
    <property type="protein sequence ID" value="OWR02692.1"/>
    <property type="molecule type" value="Genomic_DNA"/>
</dbReference>
<evidence type="ECO:0000313" key="2">
    <source>
        <dbReference type="EMBL" id="OWR02692.1"/>
    </source>
</evidence>
<dbReference type="RefSeq" id="WP_088484582.1">
    <property type="nucleotide sequence ID" value="NZ_JBCNLH010000007.1"/>
</dbReference>
<evidence type="ECO:0000256" key="1">
    <source>
        <dbReference type="SAM" id="Coils"/>
    </source>
</evidence>
<organism evidence="2 3">
    <name type="scientific">Roseateles puraquae</name>
    <dbReference type="NCBI Taxonomy" id="431059"/>
    <lineage>
        <taxon>Bacteria</taxon>
        <taxon>Pseudomonadati</taxon>
        <taxon>Pseudomonadota</taxon>
        <taxon>Betaproteobacteria</taxon>
        <taxon>Burkholderiales</taxon>
        <taxon>Sphaerotilaceae</taxon>
        <taxon>Roseateles</taxon>
    </lineage>
</organism>
<gene>
    <name evidence="2" type="ORF">CDO81_17840</name>
</gene>
<proteinExistence type="predicted"/>
<name>A0A254N7A7_9BURK</name>
<dbReference type="OrthoDB" id="8901261at2"/>
<accession>A0A254N7A7</accession>
<keyword evidence="3" id="KW-1185">Reference proteome</keyword>
<evidence type="ECO:0000313" key="3">
    <source>
        <dbReference type="Proteomes" id="UP000197446"/>
    </source>
</evidence>
<dbReference type="AlphaFoldDB" id="A0A254N7A7"/>
<keyword evidence="1" id="KW-0175">Coiled coil</keyword>
<sequence length="227" mass="23071">MGSAVSSVFGGGGSGGILGAVGGIVGGIFGGPIGAMIGQAIGGMLQQAVGDATKQAVDTLQQEHGMPKFLADEVKSKIDSAVQSLLAQSQHGVTQEAAGQAQQVAGDWMQSFIQDAAKQIVDEATKQLKGDGSSGGKASAESWLVAIAKAMGKTMGDRAAKLVDLSQRIANTQTGGSNNAQQAAAKQMQQLNAEFQATSQEFSLLQNTFSTAIKAIGEAMSSVARKQ</sequence>
<comment type="caution">
    <text evidence="2">The sequence shown here is derived from an EMBL/GenBank/DDBJ whole genome shotgun (WGS) entry which is preliminary data.</text>
</comment>
<dbReference type="Proteomes" id="UP000197446">
    <property type="component" value="Unassembled WGS sequence"/>
</dbReference>